<organism evidence="2 3">
    <name type="scientific">Pristionchus pacificus</name>
    <name type="common">Parasitic nematode worm</name>
    <dbReference type="NCBI Taxonomy" id="54126"/>
    <lineage>
        <taxon>Eukaryota</taxon>
        <taxon>Metazoa</taxon>
        <taxon>Ecdysozoa</taxon>
        <taxon>Nematoda</taxon>
        <taxon>Chromadorea</taxon>
        <taxon>Rhabditida</taxon>
        <taxon>Rhabditina</taxon>
        <taxon>Diplogasteromorpha</taxon>
        <taxon>Diplogasteroidea</taxon>
        <taxon>Neodiplogasteridae</taxon>
        <taxon>Pristionchus</taxon>
    </lineage>
</organism>
<feature type="compositionally biased region" description="Basic and acidic residues" evidence="1">
    <location>
        <begin position="141"/>
        <end position="150"/>
    </location>
</feature>
<feature type="region of interest" description="Disordered" evidence="1">
    <location>
        <begin position="85"/>
        <end position="167"/>
    </location>
</feature>
<evidence type="ECO:0000256" key="1">
    <source>
        <dbReference type="SAM" id="MobiDB-lite"/>
    </source>
</evidence>
<proteinExistence type="predicted"/>
<protein>
    <submittedName>
        <fullName evidence="2">Uncharacterized protein</fullName>
    </submittedName>
</protein>
<dbReference type="EnsemblMetazoa" id="PPA19635.1">
    <property type="protein sequence ID" value="PPA19635.1"/>
    <property type="gene ID" value="WBGene00109189"/>
</dbReference>
<accession>A0A8R1YJ12</accession>
<feature type="compositionally biased region" description="Basic and acidic residues" evidence="1">
    <location>
        <begin position="49"/>
        <end position="62"/>
    </location>
</feature>
<dbReference type="AlphaFoldDB" id="A0A2A6BJZ6"/>
<gene>
    <name evidence="2" type="primary">WBGene00109189</name>
</gene>
<name>A0A2A6BJZ6_PRIPA</name>
<dbReference type="Proteomes" id="UP000005239">
    <property type="component" value="Unassembled WGS sequence"/>
</dbReference>
<sequence length="304" mass="33362">MNILAICSAPNLLHSPSIICSRWTMLERIRFHHSESVRRSTFSEPIDSSIEHTGNERNERNGGPEVGSKGSTTISTYYLSIPLPTPSTTSFTSTSTTTSSPTEKTTLTIVRNSESAKSTSSTTSNSSTTTASSTNSLNSDMDSRTADDIKTNTGIKAKHRQEVEGDSSIMDEVAEAVRTTDTVMEKKAKTIDTTDESNEDKKKIRKIDKQRVAPRDYDQDSQVMAAKSVQRVTEAIRMIQINGTPKQLVQLSVTLNSHIVYNAQCGAKALISRMIVHAPITAPELFLPNRFGGVVLKEIYRNSS</sequence>
<reference evidence="2" key="2">
    <citation type="submission" date="2022-06" db="UniProtKB">
        <authorList>
            <consortium name="EnsemblMetazoa"/>
        </authorList>
    </citation>
    <scope>IDENTIFICATION</scope>
    <source>
        <strain evidence="2">PS312</strain>
    </source>
</reference>
<reference evidence="3" key="1">
    <citation type="journal article" date="2008" name="Nat. Genet.">
        <title>The Pristionchus pacificus genome provides a unique perspective on nematode lifestyle and parasitism.</title>
        <authorList>
            <person name="Dieterich C."/>
            <person name="Clifton S.W."/>
            <person name="Schuster L.N."/>
            <person name="Chinwalla A."/>
            <person name="Delehaunty K."/>
            <person name="Dinkelacker I."/>
            <person name="Fulton L."/>
            <person name="Fulton R."/>
            <person name="Godfrey J."/>
            <person name="Minx P."/>
            <person name="Mitreva M."/>
            <person name="Roeseler W."/>
            <person name="Tian H."/>
            <person name="Witte H."/>
            <person name="Yang S.P."/>
            <person name="Wilson R.K."/>
            <person name="Sommer R.J."/>
        </authorList>
    </citation>
    <scope>NUCLEOTIDE SEQUENCE [LARGE SCALE GENOMIC DNA]</scope>
    <source>
        <strain evidence="3">PS312</strain>
    </source>
</reference>
<evidence type="ECO:0000313" key="2">
    <source>
        <dbReference type="EnsemblMetazoa" id="PPA19635.1"/>
    </source>
</evidence>
<accession>A0A2A6BJZ6</accession>
<evidence type="ECO:0000313" key="3">
    <source>
        <dbReference type="Proteomes" id="UP000005239"/>
    </source>
</evidence>
<feature type="compositionally biased region" description="Low complexity" evidence="1">
    <location>
        <begin position="85"/>
        <end position="139"/>
    </location>
</feature>
<feature type="region of interest" description="Disordered" evidence="1">
    <location>
        <begin position="38"/>
        <end position="72"/>
    </location>
</feature>
<keyword evidence="3" id="KW-1185">Reference proteome</keyword>